<dbReference type="OrthoDB" id="7289984at2759"/>
<dbReference type="PRINTS" id="PR00080">
    <property type="entry name" value="SDRFAMILY"/>
</dbReference>
<keyword evidence="5" id="KW-1185">Reference proteome</keyword>
<dbReference type="Gene3D" id="3.40.50.720">
    <property type="entry name" value="NAD(P)-binding Rossmann-like Domain"/>
    <property type="match status" value="1"/>
</dbReference>
<accession>A0A914AZS3</accession>
<dbReference type="CDD" id="cd05325">
    <property type="entry name" value="carb_red_sniffer_like_SDR_c"/>
    <property type="match status" value="1"/>
</dbReference>
<dbReference type="AlphaFoldDB" id="A0A914AZS3"/>
<dbReference type="OMA" id="YENHEIA"/>
<evidence type="ECO:0000256" key="2">
    <source>
        <dbReference type="ARBA" id="ARBA00023002"/>
    </source>
</evidence>
<dbReference type="RefSeq" id="XP_038069206.1">
    <property type="nucleotide sequence ID" value="XM_038213278.1"/>
</dbReference>
<dbReference type="Proteomes" id="UP000887568">
    <property type="component" value="Unplaced"/>
</dbReference>
<dbReference type="EnsemblMetazoa" id="XM_038213278.1">
    <property type="protein sequence ID" value="XP_038069206.1"/>
    <property type="gene ID" value="LOC119738396"/>
</dbReference>
<evidence type="ECO:0000256" key="3">
    <source>
        <dbReference type="RuleBase" id="RU000363"/>
    </source>
</evidence>
<dbReference type="PANTHER" id="PTHR43544">
    <property type="entry name" value="SHORT-CHAIN DEHYDROGENASE/REDUCTASE"/>
    <property type="match status" value="1"/>
</dbReference>
<dbReference type="InterPro" id="IPR036291">
    <property type="entry name" value="NAD(P)-bd_dom_sf"/>
</dbReference>
<dbReference type="SUPFAM" id="SSF51735">
    <property type="entry name" value="NAD(P)-binding Rossmann-fold domains"/>
    <property type="match status" value="1"/>
</dbReference>
<keyword evidence="1" id="KW-0521">NADP</keyword>
<keyword evidence="2" id="KW-0560">Oxidoreductase</keyword>
<reference evidence="4" key="1">
    <citation type="submission" date="2022-11" db="UniProtKB">
        <authorList>
            <consortium name="EnsemblMetazoa"/>
        </authorList>
    </citation>
    <scope>IDENTIFICATION</scope>
</reference>
<organism evidence="4 5">
    <name type="scientific">Patiria miniata</name>
    <name type="common">Bat star</name>
    <name type="synonym">Asterina miniata</name>
    <dbReference type="NCBI Taxonomy" id="46514"/>
    <lineage>
        <taxon>Eukaryota</taxon>
        <taxon>Metazoa</taxon>
        <taxon>Echinodermata</taxon>
        <taxon>Eleutherozoa</taxon>
        <taxon>Asterozoa</taxon>
        <taxon>Asteroidea</taxon>
        <taxon>Valvatacea</taxon>
        <taxon>Valvatida</taxon>
        <taxon>Asterinidae</taxon>
        <taxon>Patiria</taxon>
    </lineage>
</organism>
<evidence type="ECO:0000313" key="5">
    <source>
        <dbReference type="Proteomes" id="UP000887568"/>
    </source>
</evidence>
<evidence type="ECO:0000313" key="4">
    <source>
        <dbReference type="EnsemblMetazoa" id="XP_038069207.1"/>
    </source>
</evidence>
<dbReference type="EnsemblMetazoa" id="XM_038213279.1">
    <property type="protein sequence ID" value="XP_038069207.1"/>
    <property type="gene ID" value="LOC119738396"/>
</dbReference>
<protein>
    <recommendedName>
        <fullName evidence="6">C-factor</fullName>
    </recommendedName>
</protein>
<sequence length="250" mass="26696">MFSVLVTGASRGIGLEYVRQLLALSSPPQHVFACCRSPENAEDLQGIAMENPSVKVVQMDVTKEDDFPAAVREVDGVVGERGLTVLINNAAIFSGHTCETATCEDSVHLYRVNVIGPMLVTQAFLPALKRAAALTSSDDTTMSMQTAAVVNMSSVMGSLASTKNGKSASYRMTKVAVNMLTVCMAHDFASYGILAVAMHPGLVNTDMGKRHAGKLSPKESVCGILDTLLKLRGRQASGKAYQWNGQILAW</sequence>
<dbReference type="Pfam" id="PF00106">
    <property type="entry name" value="adh_short"/>
    <property type="match status" value="1"/>
</dbReference>
<dbReference type="RefSeq" id="XP_038069207.1">
    <property type="nucleotide sequence ID" value="XM_038213279.1"/>
</dbReference>
<dbReference type="PRINTS" id="PR00081">
    <property type="entry name" value="GDHRDH"/>
</dbReference>
<proteinExistence type="inferred from homology"/>
<dbReference type="GeneID" id="119738396"/>
<dbReference type="GO" id="GO:0005737">
    <property type="term" value="C:cytoplasm"/>
    <property type="evidence" value="ECO:0007669"/>
    <property type="project" value="TreeGrafter"/>
</dbReference>
<evidence type="ECO:0008006" key="6">
    <source>
        <dbReference type="Google" id="ProtNLM"/>
    </source>
</evidence>
<dbReference type="InterPro" id="IPR051468">
    <property type="entry name" value="Fungal_SecMetab_SDRs"/>
</dbReference>
<dbReference type="GO" id="GO:0016491">
    <property type="term" value="F:oxidoreductase activity"/>
    <property type="evidence" value="ECO:0007669"/>
    <property type="project" value="UniProtKB-KW"/>
</dbReference>
<evidence type="ECO:0000256" key="1">
    <source>
        <dbReference type="ARBA" id="ARBA00022857"/>
    </source>
</evidence>
<comment type="similarity">
    <text evidence="3">Belongs to the short-chain dehydrogenases/reductases (SDR) family.</text>
</comment>
<name>A0A914AZS3_PATMI</name>
<dbReference type="InterPro" id="IPR002347">
    <property type="entry name" value="SDR_fam"/>
</dbReference>
<dbReference type="PANTHER" id="PTHR43544:SF7">
    <property type="entry name" value="NADB-LER2"/>
    <property type="match status" value="1"/>
</dbReference>